<proteinExistence type="predicted"/>
<gene>
    <name evidence="1" type="ORF">TL16_g08184</name>
</gene>
<dbReference type="AlphaFoldDB" id="A0A9W7EJU3"/>
<reference evidence="2" key="1">
    <citation type="journal article" date="2023" name="Commun. Biol.">
        <title>Genome analysis of Parmales, the sister group of diatoms, reveals the evolutionary specialization of diatoms from phago-mixotrophs to photoautotrophs.</title>
        <authorList>
            <person name="Ban H."/>
            <person name="Sato S."/>
            <person name="Yoshikawa S."/>
            <person name="Yamada K."/>
            <person name="Nakamura Y."/>
            <person name="Ichinomiya M."/>
            <person name="Sato N."/>
            <person name="Blanc-Mathieu R."/>
            <person name="Endo H."/>
            <person name="Kuwata A."/>
            <person name="Ogata H."/>
        </authorList>
    </citation>
    <scope>NUCLEOTIDE SEQUENCE [LARGE SCALE GENOMIC DNA]</scope>
</reference>
<name>A0A9W7EJU3_9STRA</name>
<accession>A0A9W7EJU3</accession>
<dbReference type="EMBL" id="BLQM01000267">
    <property type="protein sequence ID" value="GMH79558.1"/>
    <property type="molecule type" value="Genomic_DNA"/>
</dbReference>
<dbReference type="Proteomes" id="UP001162640">
    <property type="component" value="Unassembled WGS sequence"/>
</dbReference>
<protein>
    <submittedName>
        <fullName evidence="1">Uncharacterized protein</fullName>
    </submittedName>
</protein>
<evidence type="ECO:0000313" key="1">
    <source>
        <dbReference type="EMBL" id="GMH79558.1"/>
    </source>
</evidence>
<sequence length="349" mass="39948">MYGYDKYMYDLKHSSPISKKPISREELMRRTYRKSVDDMIASSNKRREEGVNTALQRTDLFESLLSPPPKTKHIYIPKKSTHGSPFNTHTFRDRNKQKEIGRTGHVSGRTYVPRAAYKGGGLKDDEGTRKILDINEPVSLLDPRPATASIVDGGKICGRLVRTLYSSPIENGGLRQRERHKEIQPPLRFKAQTESERVNDSITYNSVQDLGPYQRSVGNEIVWRPVTPERWVGGRFNRVTTPADNVRERLDGSPVDIAVRERFVVSPIAGGGMRSREKSLEIAGEFKDAERDMWTRSPHSYKNPVLWENPDYPAAGEVTLKNSLREVKYAKWSPMKMDGEEKYEEENSY</sequence>
<organism evidence="1 2">
    <name type="scientific">Triparma laevis f. inornata</name>
    <dbReference type="NCBI Taxonomy" id="1714386"/>
    <lineage>
        <taxon>Eukaryota</taxon>
        <taxon>Sar</taxon>
        <taxon>Stramenopiles</taxon>
        <taxon>Ochrophyta</taxon>
        <taxon>Bolidophyceae</taxon>
        <taxon>Parmales</taxon>
        <taxon>Triparmaceae</taxon>
        <taxon>Triparma</taxon>
    </lineage>
</organism>
<comment type="caution">
    <text evidence="1">The sequence shown here is derived from an EMBL/GenBank/DDBJ whole genome shotgun (WGS) entry which is preliminary data.</text>
</comment>
<evidence type="ECO:0000313" key="2">
    <source>
        <dbReference type="Proteomes" id="UP001162640"/>
    </source>
</evidence>